<keyword evidence="7" id="KW-0406">Ion transport</keyword>
<evidence type="ECO:0000256" key="1">
    <source>
        <dbReference type="ARBA" id="ARBA00004571"/>
    </source>
</evidence>
<evidence type="ECO:0000259" key="13">
    <source>
        <dbReference type="Pfam" id="PF00593"/>
    </source>
</evidence>
<accession>A0A972VW34</accession>
<evidence type="ECO:0000256" key="6">
    <source>
        <dbReference type="ARBA" id="ARBA00023004"/>
    </source>
</evidence>
<dbReference type="InterPro" id="IPR012910">
    <property type="entry name" value="Plug_dom"/>
</dbReference>
<keyword evidence="9 11" id="KW-0472">Membrane</keyword>
<keyword evidence="3 11" id="KW-1134">Transmembrane beta strand</keyword>
<keyword evidence="2 11" id="KW-0813">Transport</keyword>
<proteinExistence type="inferred from homology"/>
<dbReference type="GO" id="GO:0009279">
    <property type="term" value="C:cell outer membrane"/>
    <property type="evidence" value="ECO:0007669"/>
    <property type="project" value="UniProtKB-SubCell"/>
</dbReference>
<dbReference type="Pfam" id="PF00593">
    <property type="entry name" value="TonB_dep_Rec_b-barrel"/>
    <property type="match status" value="1"/>
</dbReference>
<comment type="subcellular location">
    <subcellularLocation>
        <location evidence="1 11">Cell outer membrane</location>
        <topology evidence="1 11">Multi-pass membrane protein</topology>
    </subcellularLocation>
</comment>
<evidence type="ECO:0000256" key="9">
    <source>
        <dbReference type="ARBA" id="ARBA00023136"/>
    </source>
</evidence>
<sequence>MMAATDGSEGEATNRVLEEVIVTARRREEMIQSVPIPITALNEEQLATRNMTEIRDIERLSPNTSIDYSAVNGTAVQIFMRGIGQGNWSSTQDPKIGIYVDGVYLSRPQGGLLDFNDVQRVEVLRGPQGTLFGRNTTAGLLRIINNQPTQEFEANVKVGLGNDGQQNYGVVLNIPLSESLAARFSVTGKEADGIITNSYTGKDRGNEDSMSYRASLLWDVGDLEAQLTWDHFEADERAPLGSCRFTGPADPFGALALGGLPSLAVIFGVYGDMKENCENTSQQVSIDTTDNENATSDVDAYALTLIYDFGGVEVTSITAQRDIQNFNGTWGWVMGNGPTVNFLEILNNQSKHDIFSQELRLAGGTDNFDWIVGAYWFEEKSKESLDVPLFRGVAAPSPAQWPFFYTPTPAGGTLGAAALGAQLYGSRNQAYDVVNKNKAFFAEATYSFNEKLDLTLGVRYTKDDRDFIRIQTLYGGAFDPAYFCPGMPTTEVAPGVFISASDRCNQDVSYSKTTPRAILSYQMSDDLMLYGSYSVGYSSGGFNQDVRMRPYLPEVSNNFEFGVKSDLMNGNLRVNATAFTNQYKNQQLTVGRIVNGQPTADLINAQEATLNGLELELIGQLTDTLSLSVTGGYIKGKYNNFTVDDNVTVTADDGSISSVIVTRDLSDIEFGSGASVTGDISLLHILPLAKNGELVSSIGASFRDKTSYTLENTPSGYADSYWLIDARVTWFLSDEQTSIALWSANLANKSYVTTMLNQSGNVEIGGTDASLGMTADYWGAPRRFGLEVRHSF</sequence>
<evidence type="ECO:0000256" key="11">
    <source>
        <dbReference type="PROSITE-ProRule" id="PRU01360"/>
    </source>
</evidence>
<dbReference type="Gene3D" id="2.40.170.20">
    <property type="entry name" value="TonB-dependent receptor, beta-barrel domain"/>
    <property type="match status" value="1"/>
</dbReference>
<evidence type="ECO:0000259" key="14">
    <source>
        <dbReference type="Pfam" id="PF07715"/>
    </source>
</evidence>
<dbReference type="InterPro" id="IPR039426">
    <property type="entry name" value="TonB-dep_rcpt-like"/>
</dbReference>
<keyword evidence="10 11" id="KW-0998">Cell outer membrane</keyword>
<dbReference type="PANTHER" id="PTHR32552:SF81">
    <property type="entry name" value="TONB-DEPENDENT OUTER MEMBRANE RECEPTOR"/>
    <property type="match status" value="1"/>
</dbReference>
<evidence type="ECO:0000313" key="15">
    <source>
        <dbReference type="EMBL" id="NQV64793.1"/>
    </source>
</evidence>
<comment type="caution">
    <text evidence="15">The sequence shown here is derived from an EMBL/GenBank/DDBJ whole genome shotgun (WGS) entry which is preliminary data.</text>
</comment>
<feature type="domain" description="TonB-dependent receptor plug" evidence="14">
    <location>
        <begin position="32"/>
        <end position="139"/>
    </location>
</feature>
<name>A0A972VW34_9GAMM</name>
<evidence type="ECO:0000256" key="4">
    <source>
        <dbReference type="ARBA" id="ARBA00022496"/>
    </source>
</evidence>
<keyword evidence="8 12" id="KW-0798">TonB box</keyword>
<protein>
    <submittedName>
        <fullName evidence="15">TonB-dependent receptor</fullName>
    </submittedName>
</protein>
<evidence type="ECO:0000313" key="16">
    <source>
        <dbReference type="Proteomes" id="UP000754644"/>
    </source>
</evidence>
<comment type="similarity">
    <text evidence="11 12">Belongs to the TonB-dependent receptor family.</text>
</comment>
<evidence type="ECO:0000256" key="8">
    <source>
        <dbReference type="ARBA" id="ARBA00023077"/>
    </source>
</evidence>
<dbReference type="GO" id="GO:0006826">
    <property type="term" value="P:iron ion transport"/>
    <property type="evidence" value="ECO:0007669"/>
    <property type="project" value="UniProtKB-KW"/>
</dbReference>
<dbReference type="PANTHER" id="PTHR32552">
    <property type="entry name" value="FERRICHROME IRON RECEPTOR-RELATED"/>
    <property type="match status" value="1"/>
</dbReference>
<evidence type="ECO:0000256" key="12">
    <source>
        <dbReference type="RuleBase" id="RU003357"/>
    </source>
</evidence>
<feature type="domain" description="TonB-dependent receptor-like beta-barrel" evidence="13">
    <location>
        <begin position="290"/>
        <end position="730"/>
    </location>
</feature>
<evidence type="ECO:0000256" key="5">
    <source>
        <dbReference type="ARBA" id="ARBA00022692"/>
    </source>
</evidence>
<dbReference type="Pfam" id="PF07715">
    <property type="entry name" value="Plug"/>
    <property type="match status" value="1"/>
</dbReference>
<evidence type="ECO:0000256" key="3">
    <source>
        <dbReference type="ARBA" id="ARBA00022452"/>
    </source>
</evidence>
<evidence type="ECO:0000256" key="7">
    <source>
        <dbReference type="ARBA" id="ARBA00023065"/>
    </source>
</evidence>
<gene>
    <name evidence="15" type="ORF">HQ497_05445</name>
</gene>
<keyword evidence="4" id="KW-0410">Iron transport</keyword>
<evidence type="ECO:0000256" key="10">
    <source>
        <dbReference type="ARBA" id="ARBA00023237"/>
    </source>
</evidence>
<reference evidence="15" key="1">
    <citation type="submission" date="2020-05" db="EMBL/GenBank/DDBJ databases">
        <title>Sulfur intermediates as new biogeochemical hubs in an aquatic model microbial ecosystem.</title>
        <authorList>
            <person name="Vigneron A."/>
        </authorList>
    </citation>
    <scope>NUCLEOTIDE SEQUENCE</scope>
    <source>
        <strain evidence="15">Bin.250</strain>
    </source>
</reference>
<dbReference type="PROSITE" id="PS52016">
    <property type="entry name" value="TONB_DEPENDENT_REC_3"/>
    <property type="match status" value="1"/>
</dbReference>
<dbReference type="SUPFAM" id="SSF56935">
    <property type="entry name" value="Porins"/>
    <property type="match status" value="1"/>
</dbReference>
<keyword evidence="5 11" id="KW-0812">Transmembrane</keyword>
<dbReference type="InterPro" id="IPR036942">
    <property type="entry name" value="Beta-barrel_TonB_sf"/>
</dbReference>
<dbReference type="Proteomes" id="UP000754644">
    <property type="component" value="Unassembled WGS sequence"/>
</dbReference>
<keyword evidence="15" id="KW-0675">Receptor</keyword>
<dbReference type="AlphaFoldDB" id="A0A972VW34"/>
<evidence type="ECO:0000256" key="2">
    <source>
        <dbReference type="ARBA" id="ARBA00022448"/>
    </source>
</evidence>
<organism evidence="15 16">
    <name type="scientific">SAR86 cluster bacterium</name>
    <dbReference type="NCBI Taxonomy" id="2030880"/>
    <lineage>
        <taxon>Bacteria</taxon>
        <taxon>Pseudomonadati</taxon>
        <taxon>Pseudomonadota</taxon>
        <taxon>Gammaproteobacteria</taxon>
        <taxon>SAR86 cluster</taxon>
    </lineage>
</organism>
<keyword evidence="6" id="KW-0408">Iron</keyword>
<dbReference type="InterPro" id="IPR000531">
    <property type="entry name" value="Beta-barrel_TonB"/>
</dbReference>
<dbReference type="EMBL" id="JABMOJ010000202">
    <property type="protein sequence ID" value="NQV64793.1"/>
    <property type="molecule type" value="Genomic_DNA"/>
</dbReference>